<dbReference type="Proteomes" id="UP000297258">
    <property type="component" value="Unassembled WGS sequence"/>
</dbReference>
<dbReference type="Gene3D" id="2.30.110.20">
    <property type="entry name" value="Hcp1-like"/>
    <property type="match status" value="1"/>
</dbReference>
<dbReference type="Pfam" id="PF05638">
    <property type="entry name" value="T6SS_HCP"/>
    <property type="match status" value="1"/>
</dbReference>
<dbReference type="EMBL" id="SPUM01000137">
    <property type="protein sequence ID" value="TFW28510.1"/>
    <property type="molecule type" value="Genomic_DNA"/>
</dbReference>
<sequence length="163" mass="17650">MATDIYLSIDGIKGESADSTHQGWIELTSAQWGVNQPRSATVSTGGGHTAERCEHRTLAISKLADLASPILMQTCSMGKTIPKVKLEFMRADGDGKRVKYYQVELENVMIANMEQMVHGGGILHDEIGLRFSKIKWTYTQQKIGGGAGGSTMGGWDLACNKCA</sequence>
<organism evidence="1 2">
    <name type="scientific">Massilia horti</name>
    <dbReference type="NCBI Taxonomy" id="2562153"/>
    <lineage>
        <taxon>Bacteria</taxon>
        <taxon>Pseudomonadati</taxon>
        <taxon>Pseudomonadota</taxon>
        <taxon>Betaproteobacteria</taxon>
        <taxon>Burkholderiales</taxon>
        <taxon>Oxalobacteraceae</taxon>
        <taxon>Telluria group</taxon>
        <taxon>Massilia</taxon>
    </lineage>
</organism>
<dbReference type="InterPro" id="IPR036624">
    <property type="entry name" value="Hcp1-lik_sf"/>
</dbReference>
<proteinExistence type="predicted"/>
<dbReference type="PANTHER" id="PTHR36152">
    <property type="entry name" value="CYTOPLASMIC PROTEIN-RELATED"/>
    <property type="match status" value="1"/>
</dbReference>
<evidence type="ECO:0000313" key="1">
    <source>
        <dbReference type="EMBL" id="TFW28510.1"/>
    </source>
</evidence>
<dbReference type="RefSeq" id="WP_135191638.1">
    <property type="nucleotide sequence ID" value="NZ_SPUM01000137.1"/>
</dbReference>
<gene>
    <name evidence="1" type="ORF">E4O92_21115</name>
</gene>
<dbReference type="InterPro" id="IPR008514">
    <property type="entry name" value="T6SS_Hcp"/>
</dbReference>
<dbReference type="AlphaFoldDB" id="A0A4Y9SP37"/>
<accession>A0A4Y9SP37</accession>
<protein>
    <submittedName>
        <fullName evidence="1">Type VI secretion system tube protein Hcp</fullName>
    </submittedName>
</protein>
<evidence type="ECO:0000313" key="2">
    <source>
        <dbReference type="Proteomes" id="UP000297258"/>
    </source>
</evidence>
<keyword evidence="2" id="KW-1185">Reference proteome</keyword>
<dbReference type="OrthoDB" id="5066999at2"/>
<reference evidence="1 2" key="1">
    <citation type="submission" date="2019-03" db="EMBL/GenBank/DDBJ databases">
        <title>Draft genome of Massilia hortus sp. nov., a novel bacterial species of the Oxalobacteraceae family.</title>
        <authorList>
            <person name="Peta V."/>
            <person name="Raths R."/>
            <person name="Bucking H."/>
        </authorList>
    </citation>
    <scope>NUCLEOTIDE SEQUENCE [LARGE SCALE GENOMIC DNA]</scope>
    <source>
        <strain evidence="1 2">ONC3</strain>
    </source>
</reference>
<dbReference type="PANTHER" id="PTHR36152:SF5">
    <property type="entry name" value="PROTEIN HCP1"/>
    <property type="match status" value="1"/>
</dbReference>
<dbReference type="NCBIfam" id="TIGR03344">
    <property type="entry name" value="VI_effect_Hcp1"/>
    <property type="match status" value="1"/>
</dbReference>
<dbReference type="InterPro" id="IPR053165">
    <property type="entry name" value="HSI-I_assembly_Hcp1"/>
</dbReference>
<comment type="caution">
    <text evidence="1">The sequence shown here is derived from an EMBL/GenBank/DDBJ whole genome shotgun (WGS) entry which is preliminary data.</text>
</comment>
<name>A0A4Y9SP37_9BURK</name>
<dbReference type="SUPFAM" id="SSF141452">
    <property type="entry name" value="Hcp1-like"/>
    <property type="match status" value="1"/>
</dbReference>